<dbReference type="NCBIfam" id="TIGR00179">
    <property type="entry name" value="murB"/>
    <property type="match status" value="1"/>
</dbReference>
<gene>
    <name evidence="18" type="ORF">ALT_4080</name>
</gene>
<dbReference type="EMBL" id="BCLY01000008">
    <property type="protein sequence ID" value="GAQ06759.1"/>
    <property type="molecule type" value="Genomic_DNA"/>
</dbReference>
<comment type="catalytic activity">
    <reaction evidence="16">
        <text>UDP-N-acetyl-alpha-D-muramate + NADP(+) = UDP-N-acetyl-3-O-(1-carboxyvinyl)-alpha-D-glucosamine + NADPH + H(+)</text>
        <dbReference type="Rhea" id="RHEA:12248"/>
        <dbReference type="ChEBI" id="CHEBI:15378"/>
        <dbReference type="ChEBI" id="CHEBI:57783"/>
        <dbReference type="ChEBI" id="CHEBI:58349"/>
        <dbReference type="ChEBI" id="CHEBI:68483"/>
        <dbReference type="ChEBI" id="CHEBI:70757"/>
        <dbReference type="EC" id="1.3.1.98"/>
    </reaction>
</comment>
<evidence type="ECO:0000256" key="11">
    <source>
        <dbReference type="ARBA" id="ARBA00022960"/>
    </source>
</evidence>
<dbReference type="HAMAP" id="MF_00037">
    <property type="entry name" value="MurB"/>
    <property type="match status" value="1"/>
</dbReference>
<dbReference type="Gene3D" id="3.30.465.10">
    <property type="match status" value="1"/>
</dbReference>
<keyword evidence="6" id="KW-0963">Cytoplasm</keyword>
<evidence type="ECO:0000256" key="8">
    <source>
        <dbReference type="ARBA" id="ARBA00022630"/>
    </source>
</evidence>
<name>A0AAN4PHM5_ASPLE</name>
<keyword evidence="10" id="KW-0521">NADP</keyword>
<dbReference type="PANTHER" id="PTHR21071:SF4">
    <property type="entry name" value="UDP-N-ACETYLENOLPYRUVOYLGLUCOSAMINE REDUCTASE"/>
    <property type="match status" value="1"/>
</dbReference>
<dbReference type="InterPro" id="IPR006094">
    <property type="entry name" value="Oxid_FAD_bind_N"/>
</dbReference>
<dbReference type="Gene3D" id="3.90.78.10">
    <property type="entry name" value="UDP-N-acetylenolpyruvoylglucosamine reductase, C-terminal domain"/>
    <property type="match status" value="1"/>
</dbReference>
<dbReference type="Pfam" id="PF01565">
    <property type="entry name" value="FAD_binding_4"/>
    <property type="match status" value="1"/>
</dbReference>
<evidence type="ECO:0000256" key="2">
    <source>
        <dbReference type="ARBA" id="ARBA00003921"/>
    </source>
</evidence>
<evidence type="ECO:0000256" key="5">
    <source>
        <dbReference type="ARBA" id="ARBA00012518"/>
    </source>
</evidence>
<comment type="function">
    <text evidence="2">Cell wall formation.</text>
</comment>
<evidence type="ECO:0000256" key="9">
    <source>
        <dbReference type="ARBA" id="ARBA00022827"/>
    </source>
</evidence>
<dbReference type="InterPro" id="IPR016166">
    <property type="entry name" value="FAD-bd_PCMH"/>
</dbReference>
<dbReference type="GO" id="GO:0071949">
    <property type="term" value="F:FAD binding"/>
    <property type="evidence" value="ECO:0007669"/>
    <property type="project" value="InterPro"/>
</dbReference>
<keyword evidence="12" id="KW-0573">Peptidoglycan synthesis</keyword>
<feature type="domain" description="FAD-binding PCMH-type" evidence="17">
    <location>
        <begin position="62"/>
        <end position="234"/>
    </location>
</feature>
<dbReference type="InterPro" id="IPR016167">
    <property type="entry name" value="FAD-bd_PCMH_sub1"/>
</dbReference>
<dbReference type="SUPFAM" id="SSF56176">
    <property type="entry name" value="FAD-binding/transporter-associated domain-like"/>
    <property type="match status" value="1"/>
</dbReference>
<evidence type="ECO:0000256" key="15">
    <source>
        <dbReference type="ARBA" id="ARBA00023316"/>
    </source>
</evidence>
<dbReference type="Gene3D" id="3.30.43.10">
    <property type="entry name" value="Uridine Diphospho-n-acetylenolpyruvylglucosamine Reductase, domain 2"/>
    <property type="match status" value="1"/>
</dbReference>
<comment type="caution">
    <text evidence="18">The sequence shown here is derived from an EMBL/GenBank/DDBJ whole genome shotgun (WGS) entry which is preliminary data.</text>
</comment>
<keyword evidence="9" id="KW-0274">FAD</keyword>
<keyword evidence="14" id="KW-0131">Cell cycle</keyword>
<proteinExistence type="inferred from homology"/>
<evidence type="ECO:0000256" key="13">
    <source>
        <dbReference type="ARBA" id="ARBA00023002"/>
    </source>
</evidence>
<dbReference type="GO" id="GO:0051301">
    <property type="term" value="P:cell division"/>
    <property type="evidence" value="ECO:0007669"/>
    <property type="project" value="UniProtKB-KW"/>
</dbReference>
<sequence>MGYCHQSSAEVAHAVWKDHIESSLFMNHYFDMVLPTWTSPKPVLHNDQMEEYVDLLPYNTFHIASTARYFVRVQHSAQIEALVQSPIFQTRPHFVLGGGSNILFANDTYEGIVLKNEISGIETVSQDEKHTTLRVGGGVAWTALVSYCLDHGLGGLENLALIPGTVGAAPIQNIGAYGVELSDVLESLCAIDLITGARRQLSNAECQFGYRDSAFKHTLQDVFIASVTLKLTNPGSHRLNTTYGSIRRILENWGVQVPTVQSVADAVCLLRRSKLPDPELLGNAGSFFKNAVVDQLAYDALQTIHPAIPVFSRANGLKVIPAAWLIEKCGWKGRKIGCVGVYGQHALVIVNYGSVNCFHVLEFARRIREDVMDRFSIWLEFEVRIVT</sequence>
<keyword evidence="8" id="KW-0285">Flavoprotein</keyword>
<dbReference type="GO" id="GO:0071555">
    <property type="term" value="P:cell wall organization"/>
    <property type="evidence" value="ECO:0007669"/>
    <property type="project" value="UniProtKB-KW"/>
</dbReference>
<evidence type="ECO:0000256" key="12">
    <source>
        <dbReference type="ARBA" id="ARBA00022984"/>
    </source>
</evidence>
<comment type="pathway">
    <text evidence="4">Cell wall biogenesis; peptidoglycan biosynthesis.</text>
</comment>
<evidence type="ECO:0000256" key="4">
    <source>
        <dbReference type="ARBA" id="ARBA00004752"/>
    </source>
</evidence>
<protein>
    <recommendedName>
        <fullName evidence="5">UDP-N-acetylmuramate dehydrogenase</fullName>
        <ecNumber evidence="5">1.3.1.98</ecNumber>
    </recommendedName>
</protein>
<evidence type="ECO:0000259" key="17">
    <source>
        <dbReference type="PROSITE" id="PS51387"/>
    </source>
</evidence>
<dbReference type="InterPro" id="IPR016169">
    <property type="entry name" value="FAD-bd_PCMH_sub2"/>
</dbReference>
<reference evidence="18 19" key="1">
    <citation type="submission" date="2015-11" db="EMBL/GenBank/DDBJ databases">
        <title>Aspergillus lentulus strain IFM 54703T.</title>
        <authorList>
            <person name="Kusuya Y."/>
            <person name="Sakai K."/>
            <person name="Kamei K."/>
            <person name="Takahashi H."/>
            <person name="Yaguchi T."/>
        </authorList>
    </citation>
    <scope>NUCLEOTIDE SEQUENCE [LARGE SCALE GENOMIC DNA]</scope>
    <source>
        <strain evidence="18 19">IFM 54703</strain>
    </source>
</reference>
<dbReference type="Pfam" id="PF02873">
    <property type="entry name" value="MurB_C"/>
    <property type="match status" value="1"/>
</dbReference>
<keyword evidence="15" id="KW-0961">Cell wall biogenesis/degradation</keyword>
<dbReference type="EC" id="1.3.1.98" evidence="5"/>
<organism evidence="18 19">
    <name type="scientific">Aspergillus lentulus</name>
    <dbReference type="NCBI Taxonomy" id="293939"/>
    <lineage>
        <taxon>Eukaryota</taxon>
        <taxon>Fungi</taxon>
        <taxon>Dikarya</taxon>
        <taxon>Ascomycota</taxon>
        <taxon>Pezizomycotina</taxon>
        <taxon>Eurotiomycetes</taxon>
        <taxon>Eurotiomycetidae</taxon>
        <taxon>Eurotiales</taxon>
        <taxon>Aspergillaceae</taxon>
        <taxon>Aspergillus</taxon>
        <taxon>Aspergillus subgen. Fumigati</taxon>
    </lineage>
</organism>
<dbReference type="GO" id="GO:0008360">
    <property type="term" value="P:regulation of cell shape"/>
    <property type="evidence" value="ECO:0007669"/>
    <property type="project" value="UniProtKB-KW"/>
</dbReference>
<evidence type="ECO:0000256" key="14">
    <source>
        <dbReference type="ARBA" id="ARBA00023306"/>
    </source>
</evidence>
<dbReference type="InterPro" id="IPR036318">
    <property type="entry name" value="FAD-bd_PCMH-like_sf"/>
</dbReference>
<dbReference type="AlphaFoldDB" id="A0AAN4PHM5"/>
<evidence type="ECO:0000313" key="19">
    <source>
        <dbReference type="Proteomes" id="UP000051487"/>
    </source>
</evidence>
<dbReference type="PANTHER" id="PTHR21071">
    <property type="entry name" value="UDP-N-ACETYLENOLPYRUVOYLGLUCOSAMINE REDUCTASE"/>
    <property type="match status" value="1"/>
</dbReference>
<evidence type="ECO:0000256" key="10">
    <source>
        <dbReference type="ARBA" id="ARBA00022857"/>
    </source>
</evidence>
<evidence type="ECO:0000256" key="6">
    <source>
        <dbReference type="ARBA" id="ARBA00022490"/>
    </source>
</evidence>
<dbReference type="GO" id="GO:0005829">
    <property type="term" value="C:cytosol"/>
    <property type="evidence" value="ECO:0007669"/>
    <property type="project" value="TreeGrafter"/>
</dbReference>
<dbReference type="PROSITE" id="PS51387">
    <property type="entry name" value="FAD_PCMH"/>
    <property type="match status" value="1"/>
</dbReference>
<comment type="cofactor">
    <cofactor evidence="1">
        <name>FAD</name>
        <dbReference type="ChEBI" id="CHEBI:57692"/>
    </cofactor>
</comment>
<comment type="subcellular location">
    <subcellularLocation>
        <location evidence="3">Cytoplasm</location>
    </subcellularLocation>
</comment>
<accession>A0AAN4PHM5</accession>
<dbReference type="InterPro" id="IPR003170">
    <property type="entry name" value="MurB"/>
</dbReference>
<keyword evidence="13" id="KW-0560">Oxidoreductase</keyword>
<evidence type="ECO:0000256" key="7">
    <source>
        <dbReference type="ARBA" id="ARBA00022618"/>
    </source>
</evidence>
<evidence type="ECO:0000256" key="16">
    <source>
        <dbReference type="ARBA" id="ARBA00048914"/>
    </source>
</evidence>
<evidence type="ECO:0000313" key="18">
    <source>
        <dbReference type="EMBL" id="GAQ06759.1"/>
    </source>
</evidence>
<dbReference type="InterPro" id="IPR011601">
    <property type="entry name" value="MurB_C"/>
</dbReference>
<dbReference type="Proteomes" id="UP000051487">
    <property type="component" value="Unassembled WGS sequence"/>
</dbReference>
<evidence type="ECO:0000256" key="1">
    <source>
        <dbReference type="ARBA" id="ARBA00001974"/>
    </source>
</evidence>
<dbReference type="SUPFAM" id="SSF56194">
    <property type="entry name" value="Uridine diphospho-N-Acetylenolpyruvylglucosamine reductase, MurB, C-terminal domain"/>
    <property type="match status" value="1"/>
</dbReference>
<dbReference type="NCBIfam" id="NF000755">
    <property type="entry name" value="PRK00046.1"/>
    <property type="match status" value="1"/>
</dbReference>
<keyword evidence="11" id="KW-0133">Cell shape</keyword>
<keyword evidence="7" id="KW-0132">Cell division</keyword>
<dbReference type="GO" id="GO:0008762">
    <property type="term" value="F:UDP-N-acetylmuramate dehydrogenase activity"/>
    <property type="evidence" value="ECO:0007669"/>
    <property type="project" value="UniProtKB-EC"/>
</dbReference>
<dbReference type="InterPro" id="IPR036635">
    <property type="entry name" value="MurB_C_sf"/>
</dbReference>
<evidence type="ECO:0000256" key="3">
    <source>
        <dbReference type="ARBA" id="ARBA00004496"/>
    </source>
</evidence>